<gene>
    <name evidence="1" type="ORF">Tci_849852</name>
</gene>
<protein>
    <submittedName>
        <fullName evidence="1">Uncharacterized protein</fullName>
    </submittedName>
</protein>
<organism evidence="1">
    <name type="scientific">Tanacetum cinerariifolium</name>
    <name type="common">Dalmatian daisy</name>
    <name type="synonym">Chrysanthemum cinerariifolium</name>
    <dbReference type="NCBI Taxonomy" id="118510"/>
    <lineage>
        <taxon>Eukaryota</taxon>
        <taxon>Viridiplantae</taxon>
        <taxon>Streptophyta</taxon>
        <taxon>Embryophyta</taxon>
        <taxon>Tracheophyta</taxon>
        <taxon>Spermatophyta</taxon>
        <taxon>Magnoliopsida</taxon>
        <taxon>eudicotyledons</taxon>
        <taxon>Gunneridae</taxon>
        <taxon>Pentapetalae</taxon>
        <taxon>asterids</taxon>
        <taxon>campanulids</taxon>
        <taxon>Asterales</taxon>
        <taxon>Asteraceae</taxon>
        <taxon>Asteroideae</taxon>
        <taxon>Anthemideae</taxon>
        <taxon>Anthemidinae</taxon>
        <taxon>Tanacetum</taxon>
    </lineage>
</organism>
<evidence type="ECO:0000313" key="1">
    <source>
        <dbReference type="EMBL" id="GFC77882.1"/>
    </source>
</evidence>
<accession>A0A699R204</accession>
<proteinExistence type="predicted"/>
<reference evidence="1" key="1">
    <citation type="journal article" date="2019" name="Sci. Rep.">
        <title>Draft genome of Tanacetum cinerariifolium, the natural source of mosquito coil.</title>
        <authorList>
            <person name="Yamashiro T."/>
            <person name="Shiraishi A."/>
            <person name="Satake H."/>
            <person name="Nakayama K."/>
        </authorList>
    </citation>
    <scope>NUCLEOTIDE SEQUENCE</scope>
</reference>
<sequence length="97" mass="11843">MEIIPNEEEVAIDAIPLTVKSPKIVDWKIHKEGKKSYYQIIRVDRESKMYMVFYRMHKEFNREDLEDLYNLKIKYGRSNMDTKYWNGSYMTHVEYIP</sequence>
<name>A0A699R204_TANCI</name>
<dbReference type="EMBL" id="BKCJ011063074">
    <property type="protein sequence ID" value="GFC77882.1"/>
    <property type="molecule type" value="Genomic_DNA"/>
</dbReference>
<dbReference type="AlphaFoldDB" id="A0A699R204"/>
<comment type="caution">
    <text evidence="1">The sequence shown here is derived from an EMBL/GenBank/DDBJ whole genome shotgun (WGS) entry which is preliminary data.</text>
</comment>